<dbReference type="EC" id="2.1.1.33" evidence="7"/>
<comment type="catalytic activity">
    <reaction evidence="1 7">
        <text>guanosine(46) in tRNA + S-adenosyl-L-methionine = N(7)-methylguanosine(46) in tRNA + S-adenosyl-L-homocysteine</text>
        <dbReference type="Rhea" id="RHEA:42708"/>
        <dbReference type="Rhea" id="RHEA-COMP:10188"/>
        <dbReference type="Rhea" id="RHEA-COMP:10189"/>
        <dbReference type="ChEBI" id="CHEBI:57856"/>
        <dbReference type="ChEBI" id="CHEBI:59789"/>
        <dbReference type="ChEBI" id="CHEBI:74269"/>
        <dbReference type="ChEBI" id="CHEBI:74480"/>
        <dbReference type="EC" id="2.1.1.33"/>
    </reaction>
</comment>
<evidence type="ECO:0000256" key="5">
    <source>
        <dbReference type="ARBA" id="ARBA00022691"/>
    </source>
</evidence>
<dbReference type="Pfam" id="PF02390">
    <property type="entry name" value="Methyltransf_4"/>
    <property type="match status" value="1"/>
</dbReference>
<keyword evidence="5 7" id="KW-0949">S-adenosyl-L-methionine</keyword>
<dbReference type="InterPro" id="IPR003358">
    <property type="entry name" value="tRNA_(Gua-N-7)_MeTrfase_Trmb"/>
</dbReference>
<dbReference type="GO" id="GO:0043527">
    <property type="term" value="C:tRNA methyltransferase complex"/>
    <property type="evidence" value="ECO:0007669"/>
    <property type="project" value="TreeGrafter"/>
</dbReference>
<dbReference type="OrthoDB" id="9802090at2"/>
<proteinExistence type="inferred from homology"/>
<feature type="binding site" evidence="7">
    <location>
        <begin position="215"/>
        <end position="218"/>
    </location>
    <ligand>
        <name>substrate</name>
    </ligand>
</feature>
<evidence type="ECO:0000256" key="7">
    <source>
        <dbReference type="HAMAP-Rule" id="MF_01057"/>
    </source>
</evidence>
<evidence type="ECO:0000313" key="9">
    <source>
        <dbReference type="Proteomes" id="UP000245926"/>
    </source>
</evidence>
<feature type="binding site" evidence="7">
    <location>
        <position position="67"/>
    </location>
    <ligand>
        <name>S-adenosyl-L-methionine</name>
        <dbReference type="ChEBI" id="CHEBI:59789"/>
    </ligand>
</feature>
<organism evidence="8 9">
    <name type="scientific">Methylobacterium durans</name>
    <dbReference type="NCBI Taxonomy" id="2202825"/>
    <lineage>
        <taxon>Bacteria</taxon>
        <taxon>Pseudomonadati</taxon>
        <taxon>Pseudomonadota</taxon>
        <taxon>Alphaproteobacteria</taxon>
        <taxon>Hyphomicrobiales</taxon>
        <taxon>Methylobacteriaceae</taxon>
        <taxon>Methylobacterium</taxon>
    </lineage>
</organism>
<name>A0A2U8W3X5_9HYPH</name>
<sequence length="236" mass="26341">MTTTGRSTPEAPERAFFGRRKGKRLREAQEQRLAELLPRLRVGLPEAGAPLDPATLFPDTKREIWLEIGFGGGEHLAHQARLHPEIGFIGAEPFVNGVVKLLREIDEGGLANIRVRDEDVTALVAALPDACLTRVYLLYPDPWPKRRQRKRRFVSDASLAEIARVLKPGGLFRFASDIDDYAGWTLVRAARCPGLAWTARAAADWTSPYPGWPGTRYEAKAIAAGRRPTYLEFVRT</sequence>
<dbReference type="EMBL" id="CP029550">
    <property type="protein sequence ID" value="AWN40804.1"/>
    <property type="molecule type" value="Genomic_DNA"/>
</dbReference>
<feature type="binding site" evidence="7">
    <location>
        <position position="145"/>
    </location>
    <ligand>
        <name>substrate</name>
    </ligand>
</feature>
<dbReference type="RefSeq" id="WP_109889271.1">
    <property type="nucleotide sequence ID" value="NZ_CP029550.1"/>
</dbReference>
<evidence type="ECO:0000256" key="3">
    <source>
        <dbReference type="ARBA" id="ARBA00022603"/>
    </source>
</evidence>
<dbReference type="GO" id="GO:0008176">
    <property type="term" value="F:tRNA (guanine(46)-N7)-methyltransferase activity"/>
    <property type="evidence" value="ECO:0007669"/>
    <property type="project" value="UniProtKB-UniRule"/>
</dbReference>
<comment type="similarity">
    <text evidence="7">Belongs to the class I-like SAM-binding methyltransferase superfamily. TrmB family.</text>
</comment>
<dbReference type="InterPro" id="IPR029063">
    <property type="entry name" value="SAM-dependent_MTases_sf"/>
</dbReference>
<dbReference type="Gene3D" id="3.40.50.150">
    <property type="entry name" value="Vaccinia Virus protein VP39"/>
    <property type="match status" value="1"/>
</dbReference>
<feature type="binding site" evidence="7">
    <location>
        <position position="141"/>
    </location>
    <ligand>
        <name>S-adenosyl-L-methionine</name>
        <dbReference type="ChEBI" id="CHEBI:59789"/>
    </ligand>
</feature>
<dbReference type="InterPro" id="IPR055361">
    <property type="entry name" value="tRNA_methyltr_TrmB_bact"/>
</dbReference>
<dbReference type="PROSITE" id="PS51625">
    <property type="entry name" value="SAM_MT_TRMB"/>
    <property type="match status" value="1"/>
</dbReference>
<dbReference type="HAMAP" id="MF_01057">
    <property type="entry name" value="tRNA_methyltr_TrmB"/>
    <property type="match status" value="1"/>
</dbReference>
<keyword evidence="3 7" id="KW-0489">Methyltransferase</keyword>
<gene>
    <name evidence="7" type="primary">trmB</name>
    <name evidence="8" type="ORF">DK389_10040</name>
</gene>
<evidence type="ECO:0000256" key="1">
    <source>
        <dbReference type="ARBA" id="ARBA00000142"/>
    </source>
</evidence>
<keyword evidence="4 7" id="KW-0808">Transferase</keyword>
<keyword evidence="9" id="KW-1185">Reference proteome</keyword>
<comment type="caution">
    <text evidence="7">Lacks conserved residue(s) required for the propagation of feature annotation.</text>
</comment>
<keyword evidence="6 7" id="KW-0819">tRNA processing</keyword>
<dbReference type="UniPathway" id="UPA00989"/>
<dbReference type="PANTHER" id="PTHR23417:SF14">
    <property type="entry name" value="PENTACOTRIPEPTIDE-REPEAT REGION OF PRORP DOMAIN-CONTAINING PROTEIN"/>
    <property type="match status" value="1"/>
</dbReference>
<evidence type="ECO:0000256" key="4">
    <source>
        <dbReference type="ARBA" id="ARBA00022679"/>
    </source>
</evidence>
<feature type="binding site" evidence="7">
    <location>
        <position position="177"/>
    </location>
    <ligand>
        <name>substrate</name>
    </ligand>
</feature>
<dbReference type="SUPFAM" id="SSF53335">
    <property type="entry name" value="S-adenosyl-L-methionine-dependent methyltransferases"/>
    <property type="match status" value="1"/>
</dbReference>
<dbReference type="Proteomes" id="UP000245926">
    <property type="component" value="Chromosome"/>
</dbReference>
<dbReference type="AlphaFoldDB" id="A0A2U8W3X5"/>
<evidence type="ECO:0000256" key="6">
    <source>
        <dbReference type="ARBA" id="ARBA00022694"/>
    </source>
</evidence>
<dbReference type="PANTHER" id="PTHR23417">
    <property type="entry name" value="3-DEOXY-D-MANNO-OCTULOSONIC-ACID TRANSFERASE/TRNA GUANINE-N 7 - -METHYLTRANSFERASE"/>
    <property type="match status" value="1"/>
</dbReference>
<feature type="binding site" evidence="7">
    <location>
        <position position="92"/>
    </location>
    <ligand>
        <name>S-adenosyl-L-methionine</name>
        <dbReference type="ChEBI" id="CHEBI:59789"/>
    </ligand>
</feature>
<evidence type="ECO:0000313" key="8">
    <source>
        <dbReference type="EMBL" id="AWN40804.1"/>
    </source>
</evidence>
<evidence type="ECO:0000256" key="2">
    <source>
        <dbReference type="ARBA" id="ARBA00003015"/>
    </source>
</evidence>
<comment type="pathway">
    <text evidence="7">tRNA modification; N(7)-methylguanine-tRNA biosynthesis.</text>
</comment>
<reference evidence="9" key="1">
    <citation type="submission" date="2018-05" db="EMBL/GenBank/DDBJ databases">
        <title>Complete Genome Sequence of Methylobacterium sp. 17SD2-17.</title>
        <authorList>
            <person name="Srinivasan S."/>
        </authorList>
    </citation>
    <scope>NUCLEOTIDE SEQUENCE [LARGE SCALE GENOMIC DNA]</scope>
    <source>
        <strain evidence="9">17SD2-17</strain>
    </source>
</reference>
<feature type="binding site" evidence="7">
    <location>
        <position position="119"/>
    </location>
    <ligand>
        <name>S-adenosyl-L-methionine</name>
        <dbReference type="ChEBI" id="CHEBI:59789"/>
    </ligand>
</feature>
<accession>A0A2U8W3X5</accession>
<dbReference type="KEGG" id="mets:DK389_10040"/>
<protein>
    <recommendedName>
        <fullName evidence="7">tRNA (guanine-N(7)-)-methyltransferase</fullName>
        <ecNumber evidence="7">2.1.1.33</ecNumber>
    </recommendedName>
    <alternativeName>
        <fullName evidence="7">tRNA (guanine(46)-N(7))-methyltransferase</fullName>
    </alternativeName>
    <alternativeName>
        <fullName evidence="7">tRNA(m7G46)-methyltransferase</fullName>
    </alternativeName>
</protein>
<comment type="function">
    <text evidence="2 7">Catalyzes the formation of N(7)-methylguanine at position 46 (m7G46) in tRNA.</text>
</comment>